<dbReference type="InterPro" id="IPR036291">
    <property type="entry name" value="NAD(P)-bd_dom_sf"/>
</dbReference>
<name>A0ABW5AX13_9FLAO</name>
<dbReference type="PRINTS" id="PR00080">
    <property type="entry name" value="SDRFAMILY"/>
</dbReference>
<dbReference type="Pfam" id="PF13561">
    <property type="entry name" value="adh_short_C2"/>
    <property type="match status" value="1"/>
</dbReference>
<proteinExistence type="inferred from homology"/>
<keyword evidence="4" id="KW-1185">Reference proteome</keyword>
<dbReference type="EMBL" id="JBHUHY010000013">
    <property type="protein sequence ID" value="MFD2187539.1"/>
    <property type="molecule type" value="Genomic_DNA"/>
</dbReference>
<accession>A0ABW5AX13</accession>
<dbReference type="GO" id="GO:0016491">
    <property type="term" value="F:oxidoreductase activity"/>
    <property type="evidence" value="ECO:0007669"/>
    <property type="project" value="UniProtKB-KW"/>
</dbReference>
<protein>
    <submittedName>
        <fullName evidence="3">SDR family NAD(P)-dependent oxidoreductase</fullName>
        <ecNumber evidence="3">1.1.1.-</ecNumber>
    </submittedName>
</protein>
<dbReference type="SUPFAM" id="SSF51735">
    <property type="entry name" value="NAD(P)-binding Rossmann-fold domains"/>
    <property type="match status" value="1"/>
</dbReference>
<dbReference type="CDD" id="cd05233">
    <property type="entry name" value="SDR_c"/>
    <property type="match status" value="1"/>
</dbReference>
<dbReference type="InterPro" id="IPR002347">
    <property type="entry name" value="SDR_fam"/>
</dbReference>
<evidence type="ECO:0000256" key="2">
    <source>
        <dbReference type="ARBA" id="ARBA00023002"/>
    </source>
</evidence>
<comment type="similarity">
    <text evidence="1">Belongs to the short-chain dehydrogenases/reductases (SDR) family.</text>
</comment>
<dbReference type="PRINTS" id="PR00081">
    <property type="entry name" value="GDHRDH"/>
</dbReference>
<dbReference type="RefSeq" id="WP_378320541.1">
    <property type="nucleotide sequence ID" value="NZ_JBHUHY010000013.1"/>
</dbReference>
<dbReference type="Gene3D" id="3.40.50.720">
    <property type="entry name" value="NAD(P)-binding Rossmann-like Domain"/>
    <property type="match status" value="1"/>
</dbReference>
<dbReference type="PANTHER" id="PTHR24321:SF8">
    <property type="entry name" value="ESTRADIOL 17-BETA-DEHYDROGENASE 8-RELATED"/>
    <property type="match status" value="1"/>
</dbReference>
<reference evidence="4" key="1">
    <citation type="journal article" date="2019" name="Int. J. Syst. Evol. Microbiol.">
        <title>The Global Catalogue of Microorganisms (GCM) 10K type strain sequencing project: providing services to taxonomists for standard genome sequencing and annotation.</title>
        <authorList>
            <consortium name="The Broad Institute Genomics Platform"/>
            <consortium name="The Broad Institute Genome Sequencing Center for Infectious Disease"/>
            <person name="Wu L."/>
            <person name="Ma J."/>
        </authorList>
    </citation>
    <scope>NUCLEOTIDE SEQUENCE [LARGE SCALE GENOMIC DNA]</scope>
    <source>
        <strain evidence="4">DT92</strain>
    </source>
</reference>
<evidence type="ECO:0000313" key="3">
    <source>
        <dbReference type="EMBL" id="MFD2187539.1"/>
    </source>
</evidence>
<gene>
    <name evidence="3" type="ORF">ACFSJT_12130</name>
</gene>
<sequence>MNRLKDKVAVITGGGQGIGKATAKLFLDHGAKVMLVDIAESELKATIQEFNTADAAYCVSDVSKSQDTKDYVSQTLSAFGKIDIFFNNAGIVGTVTPILEYPEDIFDRIMAVNLKGVWLGCQYVIPKMTDGGSVIITSSVAGLKGFKGLGPYVASKHGELGIMRTAALEFADRNIRVNSVHPGPVHTRMMRSIEKDISPDNPKEAQEGFETIIPFVRYADPKEIAELVLFLASDESKYITGTTQVIDGGMIVA</sequence>
<dbReference type="NCBIfam" id="NF005559">
    <property type="entry name" value="PRK07231.1"/>
    <property type="match status" value="1"/>
</dbReference>
<dbReference type="Proteomes" id="UP001597344">
    <property type="component" value="Unassembled WGS sequence"/>
</dbReference>
<keyword evidence="2 3" id="KW-0560">Oxidoreductase</keyword>
<evidence type="ECO:0000256" key="1">
    <source>
        <dbReference type="ARBA" id="ARBA00006484"/>
    </source>
</evidence>
<organism evidence="3 4">
    <name type="scientific">Aquimarina celericrescens</name>
    <dbReference type="NCBI Taxonomy" id="1964542"/>
    <lineage>
        <taxon>Bacteria</taxon>
        <taxon>Pseudomonadati</taxon>
        <taxon>Bacteroidota</taxon>
        <taxon>Flavobacteriia</taxon>
        <taxon>Flavobacteriales</taxon>
        <taxon>Flavobacteriaceae</taxon>
        <taxon>Aquimarina</taxon>
    </lineage>
</organism>
<dbReference type="PANTHER" id="PTHR24321">
    <property type="entry name" value="DEHYDROGENASES, SHORT CHAIN"/>
    <property type="match status" value="1"/>
</dbReference>
<comment type="caution">
    <text evidence="3">The sequence shown here is derived from an EMBL/GenBank/DDBJ whole genome shotgun (WGS) entry which is preliminary data.</text>
</comment>
<dbReference type="EC" id="1.1.1.-" evidence="3"/>
<evidence type="ECO:0000313" key="4">
    <source>
        <dbReference type="Proteomes" id="UP001597344"/>
    </source>
</evidence>